<dbReference type="PANTHER" id="PTHR33570:SF10">
    <property type="entry name" value="GAMMA-CARBOXYMUCONOLACTONE DECARBOXYLASE"/>
    <property type="match status" value="1"/>
</dbReference>
<dbReference type="InterPro" id="IPR029032">
    <property type="entry name" value="AhpD-like"/>
</dbReference>
<evidence type="ECO:0000259" key="1">
    <source>
        <dbReference type="Pfam" id="PF02627"/>
    </source>
</evidence>
<dbReference type="PANTHER" id="PTHR33570">
    <property type="entry name" value="4-CARBOXYMUCONOLACTONE DECARBOXYLASE FAMILY PROTEIN"/>
    <property type="match status" value="1"/>
</dbReference>
<evidence type="ECO:0000313" key="2">
    <source>
        <dbReference type="EMBL" id="NME98643.1"/>
    </source>
</evidence>
<dbReference type="Pfam" id="PF02627">
    <property type="entry name" value="CMD"/>
    <property type="match status" value="1"/>
</dbReference>
<reference evidence="2 3" key="1">
    <citation type="submission" date="2020-04" db="EMBL/GenBank/DDBJ databases">
        <authorList>
            <person name="Hitch T.C.A."/>
            <person name="Wylensek D."/>
            <person name="Clavel T."/>
        </authorList>
    </citation>
    <scope>NUCLEOTIDE SEQUENCE [LARGE SCALE GENOMIC DNA]</scope>
    <source>
        <strain evidence="2 3">WB01_D5_05</strain>
    </source>
</reference>
<dbReference type="Gene3D" id="1.20.1290.10">
    <property type="entry name" value="AhpD-like"/>
    <property type="match status" value="1"/>
</dbReference>
<name>A0A848CS53_ANEAE</name>
<feature type="domain" description="Carboxymuconolactone decarboxylase-like" evidence="1">
    <location>
        <begin position="40"/>
        <end position="123"/>
    </location>
</feature>
<dbReference type="GO" id="GO:0051920">
    <property type="term" value="F:peroxiredoxin activity"/>
    <property type="evidence" value="ECO:0007669"/>
    <property type="project" value="InterPro"/>
</dbReference>
<proteinExistence type="predicted"/>
<comment type="caution">
    <text evidence="2">The sequence shown here is derived from an EMBL/GenBank/DDBJ whole genome shotgun (WGS) entry which is preliminary data.</text>
</comment>
<organism evidence="2 3">
    <name type="scientific">Aneurinibacillus aneurinilyticus</name>
    <name type="common">Bacillus aneurinolyticus</name>
    <dbReference type="NCBI Taxonomy" id="1391"/>
    <lineage>
        <taxon>Bacteria</taxon>
        <taxon>Bacillati</taxon>
        <taxon>Bacillota</taxon>
        <taxon>Bacilli</taxon>
        <taxon>Bacillales</taxon>
        <taxon>Paenibacillaceae</taxon>
        <taxon>Aneurinibacillus group</taxon>
        <taxon>Aneurinibacillus</taxon>
    </lineage>
</organism>
<dbReference type="RefSeq" id="WP_021621211.1">
    <property type="nucleotide sequence ID" value="NZ_CABKST010000124.1"/>
</dbReference>
<dbReference type="EMBL" id="JABAGO010000016">
    <property type="protein sequence ID" value="NME98643.1"/>
    <property type="molecule type" value="Genomic_DNA"/>
</dbReference>
<dbReference type="InterPro" id="IPR003779">
    <property type="entry name" value="CMD-like"/>
</dbReference>
<accession>A0A848CS53</accession>
<evidence type="ECO:0000313" key="3">
    <source>
        <dbReference type="Proteomes" id="UP000561326"/>
    </source>
</evidence>
<dbReference type="InterPro" id="IPR052512">
    <property type="entry name" value="4CMD/NDH-1_regulator"/>
</dbReference>
<sequence length="136" mass="15376">MSIPPKMTNEERYDRGMRTLREMAGEKDVQMIEGMGAFHPDFGHMMIAFGFGDIYSRPVFDLKQREMITLTSLITQGAIEQLPFHLHAALNVGMNPEEILELVMHCAAYAGFPKACGALNVVKRVFDERNITPNMK</sequence>
<dbReference type="SUPFAM" id="SSF69118">
    <property type="entry name" value="AhpD-like"/>
    <property type="match status" value="1"/>
</dbReference>
<protein>
    <submittedName>
        <fullName evidence="2">Carboxymuconolactone decarboxylase family protein</fullName>
    </submittedName>
</protein>
<dbReference type="AlphaFoldDB" id="A0A848CS53"/>
<dbReference type="Proteomes" id="UP000561326">
    <property type="component" value="Unassembled WGS sequence"/>
</dbReference>
<dbReference type="GeneID" id="92838935"/>
<dbReference type="OrthoDB" id="9802489at2"/>
<gene>
    <name evidence="2" type="ORF">HF838_10265</name>
</gene>